<protein>
    <submittedName>
        <fullName evidence="3">Uncharacterized protein</fullName>
    </submittedName>
</protein>
<evidence type="ECO:0000313" key="3">
    <source>
        <dbReference type="EMBL" id="CAA9565231.1"/>
    </source>
</evidence>
<reference evidence="3" key="1">
    <citation type="submission" date="2020-02" db="EMBL/GenBank/DDBJ databases">
        <authorList>
            <person name="Meier V. D."/>
        </authorList>
    </citation>
    <scope>NUCLEOTIDE SEQUENCE</scope>
    <source>
        <strain evidence="3">AVDCRST_MAG43</strain>
    </source>
</reference>
<dbReference type="InterPro" id="IPR019734">
    <property type="entry name" value="TPR_rpt"/>
</dbReference>
<feature type="compositionally biased region" description="Acidic residues" evidence="2">
    <location>
        <begin position="243"/>
        <end position="267"/>
    </location>
</feature>
<gene>
    <name evidence="3" type="ORF">AVDCRST_MAG43-2268</name>
</gene>
<proteinExistence type="predicted"/>
<feature type="region of interest" description="Disordered" evidence="2">
    <location>
        <begin position="240"/>
        <end position="268"/>
    </location>
</feature>
<evidence type="ECO:0000256" key="1">
    <source>
        <dbReference type="PROSITE-ProRule" id="PRU00339"/>
    </source>
</evidence>
<evidence type="ECO:0000256" key="2">
    <source>
        <dbReference type="SAM" id="MobiDB-lite"/>
    </source>
</evidence>
<dbReference type="EMBL" id="CADCWI010000115">
    <property type="protein sequence ID" value="CAA9565231.1"/>
    <property type="molecule type" value="Genomic_DNA"/>
</dbReference>
<accession>A0A6J4V0T0</accession>
<dbReference type="InterPro" id="IPR011990">
    <property type="entry name" value="TPR-like_helical_dom_sf"/>
</dbReference>
<dbReference type="PROSITE" id="PS50005">
    <property type="entry name" value="TPR"/>
    <property type="match status" value="1"/>
</dbReference>
<dbReference type="SUPFAM" id="SSF48452">
    <property type="entry name" value="TPR-like"/>
    <property type="match status" value="1"/>
</dbReference>
<keyword evidence="1" id="KW-0802">TPR repeat</keyword>
<sequence length="288" mass="31888">MANTRNKPGTKRQLEADAQKAALEGRWEEALALNNQIIERFPRDANALNRKGRALIELRQLNAARDAYSESLKADPANMIARRNLQRLETLYSRGDGLPASEAATATSIPRPNVFIEEIGKTWVDELANPAELGQLAEVSPGEQLNLVVVDSRVQVLGDGAAILGEVDSRIAQRIADLMKSGNRYEVYALGVSSQSLRVIIREVYKDPSMGSRISFPRQNRATQDLMRERELLFLREEGDFVFSDDEEDATEEDSIDADAELDEPDADAVSYVGSVVADDDDQETPPE</sequence>
<dbReference type="AlphaFoldDB" id="A0A6J4V0T0"/>
<dbReference type="Gene3D" id="1.25.40.10">
    <property type="entry name" value="Tetratricopeptide repeat domain"/>
    <property type="match status" value="1"/>
</dbReference>
<feature type="repeat" description="TPR" evidence="1">
    <location>
        <begin position="45"/>
        <end position="78"/>
    </location>
</feature>
<name>A0A6J4V0T0_9BACT</name>
<dbReference type="SMART" id="SM00028">
    <property type="entry name" value="TPR"/>
    <property type="match status" value="1"/>
</dbReference>
<organism evidence="3">
    <name type="scientific">uncultured Thermomicrobiales bacterium</name>
    <dbReference type="NCBI Taxonomy" id="1645740"/>
    <lineage>
        <taxon>Bacteria</taxon>
        <taxon>Pseudomonadati</taxon>
        <taxon>Thermomicrobiota</taxon>
        <taxon>Thermomicrobia</taxon>
        <taxon>Thermomicrobiales</taxon>
        <taxon>environmental samples</taxon>
    </lineage>
</organism>